<dbReference type="AlphaFoldDB" id="A0A485KVB0"/>
<feature type="domain" description="Protein kinase" evidence="15">
    <location>
        <begin position="36"/>
        <end position="307"/>
    </location>
</feature>
<dbReference type="OrthoDB" id="377346at2759"/>
<feature type="region of interest" description="Disordered" evidence="14">
    <location>
        <begin position="1"/>
        <end position="30"/>
    </location>
</feature>
<feature type="compositionally biased region" description="Polar residues" evidence="14">
    <location>
        <begin position="349"/>
        <end position="358"/>
    </location>
</feature>
<evidence type="ECO:0000256" key="1">
    <source>
        <dbReference type="ARBA" id="ARBA00022527"/>
    </source>
</evidence>
<dbReference type="InterPro" id="IPR011009">
    <property type="entry name" value="Kinase-like_dom_sf"/>
</dbReference>
<comment type="catalytic activity">
    <reaction evidence="7 13">
        <text>L-seryl-[protein] + ATP = O-phospho-L-seryl-[protein] + ADP + H(+)</text>
        <dbReference type="Rhea" id="RHEA:17989"/>
        <dbReference type="Rhea" id="RHEA-COMP:9863"/>
        <dbReference type="Rhea" id="RHEA-COMP:11604"/>
        <dbReference type="ChEBI" id="CHEBI:15378"/>
        <dbReference type="ChEBI" id="CHEBI:29999"/>
        <dbReference type="ChEBI" id="CHEBI:30616"/>
        <dbReference type="ChEBI" id="CHEBI:83421"/>
        <dbReference type="ChEBI" id="CHEBI:456216"/>
        <dbReference type="EC" id="2.7.11.1"/>
    </reaction>
</comment>
<gene>
    <name evidence="17" type="primary">Aste57867_12175</name>
    <name evidence="16" type="ORF">As57867_012130</name>
    <name evidence="17" type="ORF">ASTE57867_12175</name>
</gene>
<reference evidence="16" key="2">
    <citation type="submission" date="2019-06" db="EMBL/GenBank/DDBJ databases">
        <title>Genomics analysis of Aphanomyces spp. identifies a new class of oomycete effector associated with host adaptation.</title>
        <authorList>
            <person name="Gaulin E."/>
        </authorList>
    </citation>
    <scope>NUCLEOTIDE SEQUENCE</scope>
    <source>
        <strain evidence="16">CBS 578.67</strain>
    </source>
</reference>
<dbReference type="FunFam" id="1.10.510.10:FF:000235">
    <property type="entry name" value="Serine/threonine-protein kinase ark1"/>
    <property type="match status" value="1"/>
</dbReference>
<dbReference type="EMBL" id="CAADRA010005362">
    <property type="protein sequence ID" value="VFT89029.1"/>
    <property type="molecule type" value="Genomic_DNA"/>
</dbReference>
<dbReference type="PANTHER" id="PTHR24350">
    <property type="entry name" value="SERINE/THREONINE-PROTEIN KINASE IAL-RELATED"/>
    <property type="match status" value="1"/>
</dbReference>
<dbReference type="GO" id="GO:0005524">
    <property type="term" value="F:ATP binding"/>
    <property type="evidence" value="ECO:0007669"/>
    <property type="project" value="UniProtKB-UniRule"/>
</dbReference>
<evidence type="ECO:0000256" key="4">
    <source>
        <dbReference type="ARBA" id="ARBA00022777"/>
    </source>
</evidence>
<evidence type="ECO:0000259" key="15">
    <source>
        <dbReference type="PROSITE" id="PS50011"/>
    </source>
</evidence>
<evidence type="ECO:0000256" key="14">
    <source>
        <dbReference type="SAM" id="MobiDB-lite"/>
    </source>
</evidence>
<keyword evidence="2 13" id="KW-0808">Transferase</keyword>
<organism evidence="17 18">
    <name type="scientific">Aphanomyces stellatus</name>
    <dbReference type="NCBI Taxonomy" id="120398"/>
    <lineage>
        <taxon>Eukaryota</taxon>
        <taxon>Sar</taxon>
        <taxon>Stramenopiles</taxon>
        <taxon>Oomycota</taxon>
        <taxon>Saprolegniomycetes</taxon>
        <taxon>Saprolegniales</taxon>
        <taxon>Verrucalvaceae</taxon>
        <taxon>Aphanomyces</taxon>
    </lineage>
</organism>
<feature type="binding site" evidence="9 11">
    <location>
        <position position="65"/>
    </location>
    <ligand>
        <name>ATP</name>
        <dbReference type="ChEBI" id="CHEBI:30616"/>
    </ligand>
</feature>
<dbReference type="SMART" id="SM00220">
    <property type="entry name" value="S_TKc"/>
    <property type="match status" value="1"/>
</dbReference>
<feature type="compositionally biased region" description="Low complexity" evidence="14">
    <location>
        <begin position="318"/>
        <end position="346"/>
    </location>
</feature>
<dbReference type="EMBL" id="VJMH01005341">
    <property type="protein sequence ID" value="KAF0697181.1"/>
    <property type="molecule type" value="Genomic_DNA"/>
</dbReference>
<dbReference type="InterPro" id="IPR008271">
    <property type="entry name" value="Ser/Thr_kinase_AS"/>
</dbReference>
<feature type="binding site" evidence="9">
    <location>
        <position position="179"/>
    </location>
    <ligand>
        <name>ATP</name>
        <dbReference type="ChEBI" id="CHEBI:30616"/>
    </ligand>
</feature>
<name>A0A485KVB0_9STRA</name>
<evidence type="ECO:0000256" key="13">
    <source>
        <dbReference type="RuleBase" id="RU367134"/>
    </source>
</evidence>
<evidence type="ECO:0000313" key="17">
    <source>
        <dbReference type="EMBL" id="VFT89029.1"/>
    </source>
</evidence>
<evidence type="ECO:0000256" key="2">
    <source>
        <dbReference type="ARBA" id="ARBA00022679"/>
    </source>
</evidence>
<keyword evidence="1 12" id="KW-0723">Serine/threonine-protein kinase</keyword>
<evidence type="ECO:0000256" key="9">
    <source>
        <dbReference type="PIRSR" id="PIRSR630616-2"/>
    </source>
</evidence>
<keyword evidence="3 9" id="KW-0547">Nucleotide-binding</keyword>
<evidence type="ECO:0000256" key="3">
    <source>
        <dbReference type="ARBA" id="ARBA00022741"/>
    </source>
</evidence>
<dbReference type="Gene3D" id="1.10.510.10">
    <property type="entry name" value="Transferase(Phosphotransferase) domain 1"/>
    <property type="match status" value="1"/>
</dbReference>
<proteinExistence type="inferred from homology"/>
<feature type="cross-link" description="Glycyl lysine isopeptide (Lys-Gly) (interchain with G-Cter in SUMO2)" evidence="10">
    <location>
        <position position="163"/>
    </location>
</feature>
<dbReference type="EC" id="2.7.11.1" evidence="13"/>
<evidence type="ECO:0000256" key="10">
    <source>
        <dbReference type="PIRSR" id="PIRSR630616-3"/>
    </source>
</evidence>
<dbReference type="Pfam" id="PF00069">
    <property type="entry name" value="Pkinase"/>
    <property type="match status" value="1"/>
</dbReference>
<sequence length="365" mass="40978">MNVAEVGMNNQEEASGGAAPPGSSGGGPKSWTIHDFEIGRTLGRGKFGQVFLAREKHSKKILAIKMLDKEILRVGGVVQQLKREVEIHSRIRHQNILPLYATFQDDTRVYLVLRYAPHGDLFTALRNAPHGRFDERTSARLIHQLIEAIMTCHQHNVVHRDIKPENILLDNDNEILLADFGWSASNVNASYVTTTTTTIPQRLVHHRNRRHTLCGTLDYLSPEMLNGFEYDASVDIWAIGVLLFELLVGKPAFESQDQLQTSALIVNAKYRIPLFVSDAARDLIKRFLRKDPATRITLAQALEHPWIVRHCQKDVPTAARPSGSQSRQRPPSASSAAPRQRTSAPRGQQLHTPVPSSSNRRRQMP</sequence>
<keyword evidence="4 13" id="KW-0418">Kinase</keyword>
<comment type="similarity">
    <text evidence="13">Belongs to the protein kinase superfamily. Ser/Thr protein kinase family. Aurora subfamily.</text>
</comment>
<protein>
    <recommendedName>
        <fullName evidence="13">Aurora kinase</fullName>
        <ecNumber evidence="13">2.7.11.1</ecNumber>
    </recommendedName>
</protein>
<keyword evidence="18" id="KW-1185">Reference proteome</keyword>
<dbReference type="PROSITE" id="PS00108">
    <property type="entry name" value="PROTEIN_KINASE_ST"/>
    <property type="match status" value="1"/>
</dbReference>
<evidence type="ECO:0000256" key="5">
    <source>
        <dbReference type="ARBA" id="ARBA00022840"/>
    </source>
</evidence>
<dbReference type="InterPro" id="IPR017441">
    <property type="entry name" value="Protein_kinase_ATP_BS"/>
</dbReference>
<evidence type="ECO:0000313" key="18">
    <source>
        <dbReference type="Proteomes" id="UP000332933"/>
    </source>
</evidence>
<dbReference type="InterPro" id="IPR030616">
    <property type="entry name" value="Aur-like"/>
</dbReference>
<feature type="binding site" evidence="9">
    <location>
        <position position="46"/>
    </location>
    <ligand>
        <name>ATP</name>
        <dbReference type="ChEBI" id="CHEBI:30616"/>
    </ligand>
</feature>
<dbReference type="PROSITE" id="PS00107">
    <property type="entry name" value="PROTEIN_KINASE_ATP"/>
    <property type="match status" value="1"/>
</dbReference>
<evidence type="ECO:0000256" key="7">
    <source>
        <dbReference type="ARBA" id="ARBA00048679"/>
    </source>
</evidence>
<dbReference type="PROSITE" id="PS50011">
    <property type="entry name" value="PROTEIN_KINASE_DOM"/>
    <property type="match status" value="1"/>
</dbReference>
<dbReference type="InterPro" id="IPR000719">
    <property type="entry name" value="Prot_kinase_dom"/>
</dbReference>
<evidence type="ECO:0000256" key="8">
    <source>
        <dbReference type="PIRSR" id="PIRSR630616-1"/>
    </source>
</evidence>
<keyword evidence="5 9" id="KW-0067">ATP-binding</keyword>
<dbReference type="Proteomes" id="UP000332933">
    <property type="component" value="Unassembled WGS sequence"/>
</dbReference>
<feature type="active site" description="Proton acceptor" evidence="8">
    <location>
        <position position="161"/>
    </location>
</feature>
<comment type="catalytic activity">
    <reaction evidence="6 13">
        <text>L-threonyl-[protein] + ATP = O-phospho-L-threonyl-[protein] + ADP + H(+)</text>
        <dbReference type="Rhea" id="RHEA:46608"/>
        <dbReference type="Rhea" id="RHEA-COMP:11060"/>
        <dbReference type="Rhea" id="RHEA-COMP:11605"/>
        <dbReference type="ChEBI" id="CHEBI:15378"/>
        <dbReference type="ChEBI" id="CHEBI:30013"/>
        <dbReference type="ChEBI" id="CHEBI:30616"/>
        <dbReference type="ChEBI" id="CHEBI:61977"/>
        <dbReference type="ChEBI" id="CHEBI:456216"/>
        <dbReference type="EC" id="2.7.11.1"/>
    </reaction>
</comment>
<dbReference type="GO" id="GO:0004674">
    <property type="term" value="F:protein serine/threonine kinase activity"/>
    <property type="evidence" value="ECO:0007669"/>
    <property type="project" value="UniProtKB-KW"/>
</dbReference>
<evidence type="ECO:0000256" key="12">
    <source>
        <dbReference type="RuleBase" id="RU000304"/>
    </source>
</evidence>
<dbReference type="FunFam" id="3.30.200.20:FF:000042">
    <property type="entry name" value="Aurora kinase A"/>
    <property type="match status" value="1"/>
</dbReference>
<feature type="binding site" evidence="9">
    <location>
        <begin position="165"/>
        <end position="166"/>
    </location>
    <ligand>
        <name>ATP</name>
        <dbReference type="ChEBI" id="CHEBI:30616"/>
    </ligand>
</feature>
<dbReference type="CDD" id="cd14007">
    <property type="entry name" value="STKc_Aurora"/>
    <property type="match status" value="1"/>
</dbReference>
<dbReference type="SUPFAM" id="SSF56112">
    <property type="entry name" value="Protein kinase-like (PK-like)"/>
    <property type="match status" value="1"/>
</dbReference>
<evidence type="ECO:0000256" key="11">
    <source>
        <dbReference type="PROSITE-ProRule" id="PRU10141"/>
    </source>
</evidence>
<feature type="region of interest" description="Disordered" evidence="14">
    <location>
        <begin position="315"/>
        <end position="365"/>
    </location>
</feature>
<accession>A0A485KVB0</accession>
<reference evidence="17 18" key="1">
    <citation type="submission" date="2019-03" db="EMBL/GenBank/DDBJ databases">
        <authorList>
            <person name="Gaulin E."/>
            <person name="Dumas B."/>
        </authorList>
    </citation>
    <scope>NUCLEOTIDE SEQUENCE [LARGE SCALE GENOMIC DNA]</scope>
    <source>
        <strain evidence="17">CBS 568.67</strain>
    </source>
</reference>
<evidence type="ECO:0000313" key="16">
    <source>
        <dbReference type="EMBL" id="KAF0697181.1"/>
    </source>
</evidence>
<evidence type="ECO:0000256" key="6">
    <source>
        <dbReference type="ARBA" id="ARBA00047899"/>
    </source>
</evidence>